<name>A0A0C3GLX5_OIDMZ</name>
<evidence type="ECO:0000256" key="8">
    <source>
        <dbReference type="SAM" id="Phobius"/>
    </source>
</evidence>
<dbReference type="PANTHER" id="PTHR48022:SF64">
    <property type="entry name" value="MAJOR FACILITATOR SUPERFAMILY (MFS) PROFILE DOMAIN-CONTAINING PROTEIN"/>
    <property type="match status" value="1"/>
</dbReference>
<proteinExistence type="inferred from homology"/>
<dbReference type="Gene3D" id="1.20.1250.20">
    <property type="entry name" value="MFS general substrate transporter like domains"/>
    <property type="match status" value="1"/>
</dbReference>
<dbReference type="InterPro" id="IPR003663">
    <property type="entry name" value="Sugar/inositol_transpt"/>
</dbReference>
<feature type="transmembrane region" description="Helical" evidence="8">
    <location>
        <begin position="43"/>
        <end position="61"/>
    </location>
</feature>
<comment type="similarity">
    <text evidence="2 7">Belongs to the major facilitator superfamily. Sugar transporter (TC 2.A.1.1) family.</text>
</comment>
<dbReference type="InParanoid" id="A0A0C3GLX5"/>
<dbReference type="HOGENOM" id="CLU_001265_30_13_1"/>
<dbReference type="PANTHER" id="PTHR48022">
    <property type="entry name" value="PLASTIDIC GLUCOSE TRANSPORTER 4"/>
    <property type="match status" value="1"/>
</dbReference>
<evidence type="ECO:0000313" key="11">
    <source>
        <dbReference type="Proteomes" id="UP000054321"/>
    </source>
</evidence>
<dbReference type="GO" id="GO:0016020">
    <property type="term" value="C:membrane"/>
    <property type="evidence" value="ECO:0007669"/>
    <property type="project" value="UniProtKB-SubCell"/>
</dbReference>
<dbReference type="EMBL" id="KN832918">
    <property type="protein sequence ID" value="KIM92559.1"/>
    <property type="molecule type" value="Genomic_DNA"/>
</dbReference>
<dbReference type="Pfam" id="PF00083">
    <property type="entry name" value="Sugar_tr"/>
    <property type="match status" value="1"/>
</dbReference>
<feature type="transmembrane region" description="Helical" evidence="8">
    <location>
        <begin position="117"/>
        <end position="135"/>
    </location>
</feature>
<feature type="transmembrane region" description="Helical" evidence="8">
    <location>
        <begin position="393"/>
        <end position="418"/>
    </location>
</feature>
<keyword evidence="11" id="KW-1185">Reference proteome</keyword>
<feature type="transmembrane region" description="Helical" evidence="8">
    <location>
        <begin position="141"/>
        <end position="163"/>
    </location>
</feature>
<evidence type="ECO:0000256" key="4">
    <source>
        <dbReference type="ARBA" id="ARBA00022692"/>
    </source>
</evidence>
<keyword evidence="3 7" id="KW-0813">Transport</keyword>
<evidence type="ECO:0000313" key="10">
    <source>
        <dbReference type="EMBL" id="KIM92559.1"/>
    </source>
</evidence>
<dbReference type="InterPro" id="IPR005829">
    <property type="entry name" value="Sugar_transporter_CS"/>
</dbReference>
<dbReference type="NCBIfam" id="TIGR00879">
    <property type="entry name" value="SP"/>
    <property type="match status" value="1"/>
</dbReference>
<feature type="transmembrane region" description="Helical" evidence="8">
    <location>
        <begin position="175"/>
        <end position="198"/>
    </location>
</feature>
<dbReference type="AlphaFoldDB" id="A0A0C3GLX5"/>
<dbReference type="InterPro" id="IPR050360">
    <property type="entry name" value="MFS_Sugar_Transporters"/>
</dbReference>
<dbReference type="InterPro" id="IPR005828">
    <property type="entry name" value="MFS_sugar_transport-like"/>
</dbReference>
<evidence type="ECO:0000256" key="1">
    <source>
        <dbReference type="ARBA" id="ARBA00004141"/>
    </source>
</evidence>
<dbReference type="InterPro" id="IPR036259">
    <property type="entry name" value="MFS_trans_sf"/>
</dbReference>
<feature type="transmembrane region" description="Helical" evidence="8">
    <location>
        <begin position="210"/>
        <end position="227"/>
    </location>
</feature>
<feature type="transmembrane region" description="Helical" evidence="8">
    <location>
        <begin position="462"/>
        <end position="482"/>
    </location>
</feature>
<dbReference type="PRINTS" id="PR00171">
    <property type="entry name" value="SUGRTRNSPORT"/>
</dbReference>
<evidence type="ECO:0000256" key="5">
    <source>
        <dbReference type="ARBA" id="ARBA00022989"/>
    </source>
</evidence>
<dbReference type="SUPFAM" id="SSF103473">
    <property type="entry name" value="MFS general substrate transporter"/>
    <property type="match status" value="1"/>
</dbReference>
<gene>
    <name evidence="10" type="ORF">OIDMADRAFT_107106</name>
</gene>
<dbReference type="Proteomes" id="UP000054321">
    <property type="component" value="Unassembled WGS sequence"/>
</dbReference>
<evidence type="ECO:0000256" key="6">
    <source>
        <dbReference type="ARBA" id="ARBA00023136"/>
    </source>
</evidence>
<feature type="transmembrane region" description="Helical" evidence="8">
    <location>
        <begin position="430"/>
        <end position="450"/>
    </location>
</feature>
<dbReference type="InterPro" id="IPR020846">
    <property type="entry name" value="MFS_dom"/>
</dbReference>
<dbReference type="PROSITE" id="PS50850">
    <property type="entry name" value="MFS"/>
    <property type="match status" value="1"/>
</dbReference>
<keyword evidence="6 8" id="KW-0472">Membrane</keyword>
<feature type="transmembrane region" description="Helical" evidence="8">
    <location>
        <begin position="296"/>
        <end position="318"/>
    </location>
</feature>
<evidence type="ECO:0000256" key="2">
    <source>
        <dbReference type="ARBA" id="ARBA00010992"/>
    </source>
</evidence>
<keyword evidence="5 8" id="KW-1133">Transmembrane helix</keyword>
<reference evidence="11" key="2">
    <citation type="submission" date="2015-01" db="EMBL/GenBank/DDBJ databases">
        <title>Evolutionary Origins and Diversification of the Mycorrhizal Mutualists.</title>
        <authorList>
            <consortium name="DOE Joint Genome Institute"/>
            <consortium name="Mycorrhizal Genomics Consortium"/>
            <person name="Kohler A."/>
            <person name="Kuo A."/>
            <person name="Nagy L.G."/>
            <person name="Floudas D."/>
            <person name="Copeland A."/>
            <person name="Barry K.W."/>
            <person name="Cichocki N."/>
            <person name="Veneault-Fourrey C."/>
            <person name="LaButti K."/>
            <person name="Lindquist E.A."/>
            <person name="Lipzen A."/>
            <person name="Lundell T."/>
            <person name="Morin E."/>
            <person name="Murat C."/>
            <person name="Riley R."/>
            <person name="Ohm R."/>
            <person name="Sun H."/>
            <person name="Tunlid A."/>
            <person name="Henrissat B."/>
            <person name="Grigoriev I.V."/>
            <person name="Hibbett D.S."/>
            <person name="Martin F."/>
        </authorList>
    </citation>
    <scope>NUCLEOTIDE SEQUENCE [LARGE SCALE GENOMIC DNA]</scope>
    <source>
        <strain evidence="11">Zn</strain>
    </source>
</reference>
<feature type="transmembrane region" description="Helical" evidence="8">
    <location>
        <begin position="362"/>
        <end position="381"/>
    </location>
</feature>
<feature type="domain" description="Major facilitator superfamily (MFS) profile" evidence="9">
    <location>
        <begin position="48"/>
        <end position="485"/>
    </location>
</feature>
<protein>
    <recommendedName>
        <fullName evidence="9">Major facilitator superfamily (MFS) profile domain-containing protein</fullName>
    </recommendedName>
</protein>
<keyword evidence="4 8" id="KW-0812">Transmembrane</keyword>
<dbReference type="OrthoDB" id="6133115at2759"/>
<dbReference type="PROSITE" id="PS00216">
    <property type="entry name" value="SUGAR_TRANSPORT_1"/>
    <property type="match status" value="1"/>
</dbReference>
<organism evidence="10 11">
    <name type="scientific">Oidiodendron maius (strain Zn)</name>
    <dbReference type="NCBI Taxonomy" id="913774"/>
    <lineage>
        <taxon>Eukaryota</taxon>
        <taxon>Fungi</taxon>
        <taxon>Dikarya</taxon>
        <taxon>Ascomycota</taxon>
        <taxon>Pezizomycotina</taxon>
        <taxon>Leotiomycetes</taxon>
        <taxon>Leotiomycetes incertae sedis</taxon>
        <taxon>Myxotrichaceae</taxon>
        <taxon>Oidiodendron</taxon>
    </lineage>
</organism>
<evidence type="ECO:0000256" key="7">
    <source>
        <dbReference type="RuleBase" id="RU003346"/>
    </source>
</evidence>
<evidence type="ECO:0000256" key="3">
    <source>
        <dbReference type="ARBA" id="ARBA00022448"/>
    </source>
</evidence>
<dbReference type="GO" id="GO:0005351">
    <property type="term" value="F:carbohydrate:proton symporter activity"/>
    <property type="evidence" value="ECO:0007669"/>
    <property type="project" value="TreeGrafter"/>
</dbReference>
<reference evidence="10 11" key="1">
    <citation type="submission" date="2014-04" db="EMBL/GenBank/DDBJ databases">
        <authorList>
            <consortium name="DOE Joint Genome Institute"/>
            <person name="Kuo A."/>
            <person name="Martino E."/>
            <person name="Perotto S."/>
            <person name="Kohler A."/>
            <person name="Nagy L.G."/>
            <person name="Floudas D."/>
            <person name="Copeland A."/>
            <person name="Barry K.W."/>
            <person name="Cichocki N."/>
            <person name="Veneault-Fourrey C."/>
            <person name="LaButti K."/>
            <person name="Lindquist E.A."/>
            <person name="Lipzen A."/>
            <person name="Lundell T."/>
            <person name="Morin E."/>
            <person name="Murat C."/>
            <person name="Sun H."/>
            <person name="Tunlid A."/>
            <person name="Henrissat B."/>
            <person name="Grigoriev I.V."/>
            <person name="Hibbett D.S."/>
            <person name="Martin F."/>
            <person name="Nordberg H.P."/>
            <person name="Cantor M.N."/>
            <person name="Hua S.X."/>
        </authorList>
    </citation>
    <scope>NUCLEOTIDE SEQUENCE [LARGE SCALE GENOMIC DNA]</scope>
    <source>
        <strain evidence="10 11">Zn</strain>
    </source>
</reference>
<comment type="subcellular location">
    <subcellularLocation>
        <location evidence="1">Membrane</location>
        <topology evidence="1">Multi-pass membrane protein</topology>
    </subcellularLocation>
</comment>
<dbReference type="PROSITE" id="PS00217">
    <property type="entry name" value="SUGAR_TRANSPORT_2"/>
    <property type="match status" value="1"/>
</dbReference>
<accession>A0A0C3GLX5</accession>
<sequence>MTNTQERDSTAPVQHAGEEHVIAAEPLTHDQVDKWWFQDGGLLRLYFLIFIAVLSSATNGYDGSMMNGLQTLTYWQDYFHNPHGSTQGLLNAIQSVGGVCALPFAPNLSDKLGRKKTIFIGCLIVALGVGLQSGARNIGMFIAGRYFIGMGSGISAVASPLLITELCHPQQRGKLTAVYNTFWYFGSTIAAWTTFGTLQLQSNLSWRLPSLFQFIPSFIQVVLIWFLPESPRFLISRDQNEKALAIMTKYHANGNPESEWLRFEFSEIRASLRLEKESAKSQWKDLFKTPGNRRRMLICISCGLFSQLSGTGLVSYYLGKVLNDIGITDPTFQNKINGIYAVTNWVEASGAAFLVDRFGRRPLFLLSNSVMVCTFAIWIALTAIQNRTGSASIGSGVICMIFFHSFFYNIVWVSLNVAYPAEILPYHLRAKGLTVLNLSISCALFFGQYVNPIGIERLGWKYYIFYEVWLVIELIIVFFFFIETQGSTLEEISQTFDGKEAVENVKVLALEKANYTAAEEYAGRV</sequence>
<evidence type="ECO:0000259" key="9">
    <source>
        <dbReference type="PROSITE" id="PS50850"/>
    </source>
</evidence>
<dbReference type="FunFam" id="1.20.1250.20:FF:000117">
    <property type="entry name" value="MFS hexose transporter"/>
    <property type="match status" value="1"/>
</dbReference>